<dbReference type="AlphaFoldDB" id="A0A6J4LEW8"/>
<dbReference type="InterPro" id="IPR029787">
    <property type="entry name" value="Nucleotide_cyclase"/>
</dbReference>
<dbReference type="GO" id="GO:0004383">
    <property type="term" value="F:guanylate cyclase activity"/>
    <property type="evidence" value="ECO:0007669"/>
    <property type="project" value="UniProtKB-EC"/>
</dbReference>
<evidence type="ECO:0000313" key="4">
    <source>
        <dbReference type="EMBL" id="CAA9331865.1"/>
    </source>
</evidence>
<protein>
    <submittedName>
        <fullName evidence="4">Adenylate cyclase / Guanylate cyclase</fullName>
        <ecNumber evidence="4">4.6.1.1</ecNumber>
        <ecNumber evidence="4">4.6.1.2</ecNumber>
    </submittedName>
</protein>
<accession>A0A6J4LEW8</accession>
<dbReference type="EC" id="4.6.1.2" evidence="4"/>
<dbReference type="Pfam" id="PF00211">
    <property type="entry name" value="Guanylate_cyc"/>
    <property type="match status" value="1"/>
</dbReference>
<dbReference type="GO" id="GO:0005737">
    <property type="term" value="C:cytoplasm"/>
    <property type="evidence" value="ECO:0007669"/>
    <property type="project" value="TreeGrafter"/>
</dbReference>
<dbReference type="EMBL" id="CADCUI010000008">
    <property type="protein sequence ID" value="CAA9331865.1"/>
    <property type="molecule type" value="Genomic_DNA"/>
</dbReference>
<dbReference type="Gene3D" id="3.30.70.1230">
    <property type="entry name" value="Nucleotide cyclase"/>
    <property type="match status" value="1"/>
</dbReference>
<dbReference type="SUPFAM" id="SSF52540">
    <property type="entry name" value="P-loop containing nucleoside triphosphate hydrolases"/>
    <property type="match status" value="1"/>
</dbReference>
<dbReference type="SUPFAM" id="SSF48452">
    <property type="entry name" value="TPR-like"/>
    <property type="match status" value="2"/>
</dbReference>
<gene>
    <name evidence="4" type="ORF">AVDCRST_MAG34-511</name>
</gene>
<dbReference type="GO" id="GO:0004016">
    <property type="term" value="F:adenylate cyclase activity"/>
    <property type="evidence" value="ECO:0007669"/>
    <property type="project" value="UniProtKB-EC"/>
</dbReference>
<dbReference type="CDD" id="cd07302">
    <property type="entry name" value="CHD"/>
    <property type="match status" value="1"/>
</dbReference>
<name>A0A6J4LEW8_9ACTN</name>
<dbReference type="InterPro" id="IPR027417">
    <property type="entry name" value="P-loop_NTPase"/>
</dbReference>
<evidence type="ECO:0000259" key="3">
    <source>
        <dbReference type="PROSITE" id="PS50125"/>
    </source>
</evidence>
<evidence type="ECO:0000256" key="1">
    <source>
        <dbReference type="ARBA" id="ARBA00022741"/>
    </source>
</evidence>
<dbReference type="InterPro" id="IPR041664">
    <property type="entry name" value="AAA_16"/>
</dbReference>
<keyword evidence="1" id="KW-0547">Nucleotide-binding</keyword>
<dbReference type="InterPro" id="IPR011990">
    <property type="entry name" value="TPR-like_helical_dom_sf"/>
</dbReference>
<dbReference type="SMART" id="SM00044">
    <property type="entry name" value="CYCc"/>
    <property type="match status" value="1"/>
</dbReference>
<dbReference type="GO" id="GO:0035556">
    <property type="term" value="P:intracellular signal transduction"/>
    <property type="evidence" value="ECO:0007669"/>
    <property type="project" value="InterPro"/>
</dbReference>
<dbReference type="SUPFAM" id="SSF55073">
    <property type="entry name" value="Nucleotide cyclase"/>
    <property type="match status" value="1"/>
</dbReference>
<dbReference type="GO" id="GO:0005524">
    <property type="term" value="F:ATP binding"/>
    <property type="evidence" value="ECO:0007669"/>
    <property type="project" value="UniProtKB-KW"/>
</dbReference>
<proteinExistence type="predicted"/>
<keyword evidence="2" id="KW-0067">ATP-binding</keyword>
<keyword evidence="4" id="KW-0456">Lyase</keyword>
<organism evidence="4">
    <name type="scientific">uncultured Nocardioidaceae bacterium</name>
    <dbReference type="NCBI Taxonomy" id="253824"/>
    <lineage>
        <taxon>Bacteria</taxon>
        <taxon>Bacillati</taxon>
        <taxon>Actinomycetota</taxon>
        <taxon>Actinomycetes</taxon>
        <taxon>Propionibacteriales</taxon>
        <taxon>Nocardioidaceae</taxon>
        <taxon>environmental samples</taxon>
    </lineage>
</organism>
<feature type="domain" description="Guanylate cyclase" evidence="3">
    <location>
        <begin position="63"/>
        <end position="195"/>
    </location>
</feature>
<sequence>MADGPPRTEQVEDIASLDRAIAGLESQRSLLGDDVAETALAPLRERRAALLLRHAGEQRKLVTVLFADLVDFTVLSRRLDAEDTRAVVGAYFSRWNDAITAQGGTVEKFIGDAVMAVFGLAQSWEDDAQRAIRAALAMTEGLTALNAELEASHGVQLQMRVGIDTGDVVVSTLEERAGHEFVAVGPTVNRASRIQSAAPPGRVLISGDTHRQVRGWFSVEPVRGLVLKGIDDPVDAYLVVSERPHGFRLDRAGGVEGVNTATVGRELELRTLQERLLDVIEDSQWCVVTMLGDAGVGKSRLLLDFDSWLEERPEPVWWFRGRASQSGSNRANALLHDLVASRFLIQDTDPPEVVRDKFGTGFAAAFDDDVRAGSAARLVAAWLGFDPQSSDGLPSDPQSLRDQASAALADYLAALSRTAPVVVLLEDLHWADDGSLRWLDTVDRFLHDRPVLVVATARPVLLEQRPRWGEGLAHHARVQLEPLSRRASRQLLSQILQRVDEPPAALVNLVIEAAEGNPFYIEELVTWLVEAGVIVKGDGAWQVVEQLLGDVAVPSTLRGVLQARLDSLTPGERGLLQRASVVGRVFWDEAVARLDGGAVPTAGSTAGPTAGPTPASEVLDGLRRRELVFEREVSAFESAREFLFKHALLRDVAYEGVLRAHRERYHRLTALWLADVSGRTGREREYAALIAQHFDSARSPEAAHWCLRAGRQAAAVFALEEATRLLGRGLELAPETDPGLRFDLLAERETVLERIGDRSGQEVDLTEMDALTARLPDDEPRRLTLLLARARSSFEHSDYDRVLELTSQVAEAAERAGLPARAVEARLWRGKALTWNEDLDGARNCLAAARDLAHQLGRLWLEGEALRYLAMVANDSGDFPLALEMIALSRRAFAEDGDREAEAVAATMQATTAFHMGRIEEARVVFEEVLEVFRRSGHRYREAVVVGNIGSVAFAEGRLAEAALRSEEAAELTRQLADIEATANNLLVVADVDVAVGRWEAAHRILDEALELATSVSSARLAAGTFARGALLAIEEGDVTSAVELARKGVEEISATPSPMDRGHCHTALGYAELAQGDLDAAEAAFGQSREDHLLVDREPLVREAEVGIAAVALQRGDLARAVDLVRPVLGRVDPQGLQDCLRPASVLLTTWRVLDHAQDPEAETLLSRARAFILDRAEATGDPGMADGYLAKIAETQLLRESERRLGR</sequence>
<dbReference type="Gene3D" id="1.25.40.10">
    <property type="entry name" value="Tetratricopeptide repeat domain"/>
    <property type="match status" value="2"/>
</dbReference>
<dbReference type="InterPro" id="IPR041617">
    <property type="entry name" value="TPR_MalT"/>
</dbReference>
<dbReference type="Pfam" id="PF13191">
    <property type="entry name" value="AAA_16"/>
    <property type="match status" value="1"/>
</dbReference>
<dbReference type="PANTHER" id="PTHR16305:SF28">
    <property type="entry name" value="GUANYLATE CYCLASE DOMAIN-CONTAINING PROTEIN"/>
    <property type="match status" value="1"/>
</dbReference>
<dbReference type="PROSITE" id="PS50125">
    <property type="entry name" value="GUANYLATE_CYCLASE_2"/>
    <property type="match status" value="1"/>
</dbReference>
<evidence type="ECO:0000256" key="2">
    <source>
        <dbReference type="ARBA" id="ARBA00022840"/>
    </source>
</evidence>
<dbReference type="PANTHER" id="PTHR16305">
    <property type="entry name" value="TESTICULAR SOLUBLE ADENYLYL CYCLASE"/>
    <property type="match status" value="1"/>
</dbReference>
<reference evidence="4" key="1">
    <citation type="submission" date="2020-02" db="EMBL/GenBank/DDBJ databases">
        <authorList>
            <person name="Meier V. D."/>
        </authorList>
    </citation>
    <scope>NUCLEOTIDE SEQUENCE</scope>
    <source>
        <strain evidence="4">AVDCRST_MAG34</strain>
    </source>
</reference>
<dbReference type="EC" id="4.6.1.1" evidence="4"/>
<dbReference type="Pfam" id="PF17874">
    <property type="entry name" value="TPR_MalT"/>
    <property type="match status" value="1"/>
</dbReference>
<dbReference type="InterPro" id="IPR001054">
    <property type="entry name" value="A/G_cyclase"/>
</dbReference>